<dbReference type="PANTHER" id="PTHR14555:SF1">
    <property type="entry name" value="MELANOPHILIN"/>
    <property type="match status" value="1"/>
</dbReference>
<evidence type="ECO:0000256" key="4">
    <source>
        <dbReference type="SAM" id="MobiDB-lite"/>
    </source>
</evidence>
<feature type="region of interest" description="Disordered" evidence="4">
    <location>
        <begin position="479"/>
        <end position="527"/>
    </location>
</feature>
<reference evidence="8" key="1">
    <citation type="submission" date="2025-08" db="UniProtKB">
        <authorList>
            <consortium name="RefSeq"/>
        </authorList>
    </citation>
    <scope>IDENTIFICATION</scope>
</reference>
<feature type="domain" description="FYVE-type zinc finger" evidence="5">
    <location>
        <begin position="13"/>
        <end position="96"/>
    </location>
</feature>
<evidence type="ECO:0000259" key="5">
    <source>
        <dbReference type="Pfam" id="PF02318"/>
    </source>
</evidence>
<feature type="region of interest" description="Disordered" evidence="4">
    <location>
        <begin position="140"/>
        <end position="212"/>
    </location>
</feature>
<dbReference type="InterPro" id="IPR011011">
    <property type="entry name" value="Znf_FYVE_PHD"/>
</dbReference>
<keyword evidence="1" id="KW-0863">Zinc-finger</keyword>
<dbReference type="InterPro" id="IPR013083">
    <property type="entry name" value="Znf_RING/FYVE/PHD"/>
</dbReference>
<dbReference type="InterPro" id="IPR006788">
    <property type="entry name" value="Myrip/Melanophilin"/>
</dbReference>
<evidence type="ECO:0000256" key="1">
    <source>
        <dbReference type="ARBA" id="ARBA00022771"/>
    </source>
</evidence>
<evidence type="ECO:0000313" key="7">
    <source>
        <dbReference type="Proteomes" id="UP001652624"/>
    </source>
</evidence>
<feature type="compositionally biased region" description="Polar residues" evidence="4">
    <location>
        <begin position="230"/>
        <end position="241"/>
    </location>
</feature>
<dbReference type="InterPro" id="IPR051745">
    <property type="entry name" value="Intracell_Transport_Effector"/>
</dbReference>
<protein>
    <submittedName>
        <fullName evidence="8">Melanophilin</fullName>
    </submittedName>
</protein>
<feature type="coiled-coil region" evidence="3">
    <location>
        <begin position="420"/>
        <end position="454"/>
    </location>
</feature>
<evidence type="ECO:0000256" key="3">
    <source>
        <dbReference type="SAM" id="Coils"/>
    </source>
</evidence>
<keyword evidence="1" id="KW-0479">Metal-binding</keyword>
<accession>A0ABM3WVT4</accession>
<feature type="region of interest" description="Disordered" evidence="4">
    <location>
        <begin position="115"/>
        <end position="134"/>
    </location>
</feature>
<dbReference type="Gene3D" id="3.30.40.10">
    <property type="entry name" value="Zinc/RING finger domain, C3HC4 (zinc finger)"/>
    <property type="match status" value="1"/>
</dbReference>
<dbReference type="Pfam" id="PF02318">
    <property type="entry name" value="FYVE_2"/>
    <property type="match status" value="1"/>
</dbReference>
<keyword evidence="3" id="KW-0175">Coiled coil</keyword>
<sequence length="642" mass="68368">AVRPSVPLSPRGLKEEVQKQSTQREQLGGPPGEPHCACCLRPFRLLSAPPHQCQGCPLVTCEGCGRCHPEGQDWLCDPCHLARAGKTGSLDWFYGHLRARFRSFGSAKVIRSLSQRLRAGEPQPSSGERDGDREQLAVDGEGDLGAQPQPPGSSTTKRRLSVHGLDEQLDSDDSANSWGSLPSPRRDPGATGSPQPSAGEPSSKETTSQDTLVPKEANPWEAAGPADLEQQTDTFTPTGQDVTLDPPRPPRIPAPEGAAARPGTAALSAECPPAPNLGELPSSDGHGTCEMAALRVAPQPATHGTQLALDSQVPGLSRRLSAVDRLLTRLEQVVAAPPAQGPADFATSEANLEEEALRMKLQQLTSHISDQGSSSEEEDKEDGVQPGGAPVLTEPPRGAPEGSPEAVQACGREWTTDQELSRLEDRVATAASEVQQAKAEVSHIQSRIAALQAAGLTVRPSATPRRRRSNLPIFLPRLAGTLGQRPQDPCADSPEGEVRSWAGSGARPPRPQEHRRPELSQLRGLGPLDVLRGHRGWAAEGWSRPHECAGTGSQGQRRLSHWPPSLQLCPLGCPTPWFKGPYAHCGEQAVSPRTRGLATRLTAPRPHATKCPGPHDPMCPLPPCPHVPQAPMSPCPHAPMPP</sequence>
<keyword evidence="2" id="KW-0862">Zinc</keyword>
<dbReference type="SUPFAM" id="SSF57903">
    <property type="entry name" value="FYVE/PHD zinc finger"/>
    <property type="match status" value="1"/>
</dbReference>
<keyword evidence="7" id="KW-1185">Reference proteome</keyword>
<feature type="compositionally biased region" description="Low complexity" evidence="4">
    <location>
        <begin position="254"/>
        <end position="269"/>
    </location>
</feature>
<feature type="region of interest" description="Disordered" evidence="4">
    <location>
        <begin position="230"/>
        <end position="286"/>
    </location>
</feature>
<feature type="domain" description="Rab effector MyRIP/Melanophilin" evidence="6">
    <location>
        <begin position="414"/>
        <end position="469"/>
    </location>
</feature>
<organism evidence="7 8">
    <name type="scientific">Erinaceus europaeus</name>
    <name type="common">Western European hedgehog</name>
    <dbReference type="NCBI Taxonomy" id="9365"/>
    <lineage>
        <taxon>Eukaryota</taxon>
        <taxon>Metazoa</taxon>
        <taxon>Chordata</taxon>
        <taxon>Craniata</taxon>
        <taxon>Vertebrata</taxon>
        <taxon>Euteleostomi</taxon>
        <taxon>Mammalia</taxon>
        <taxon>Eutheria</taxon>
        <taxon>Laurasiatheria</taxon>
        <taxon>Eulipotyphla</taxon>
        <taxon>Erinaceidae</taxon>
        <taxon>Erinaceinae</taxon>
        <taxon>Erinaceus</taxon>
    </lineage>
</organism>
<name>A0ABM3WVT4_ERIEU</name>
<dbReference type="Pfam" id="PF04698">
    <property type="entry name" value="Rab_eff_C"/>
    <property type="match status" value="1"/>
</dbReference>
<evidence type="ECO:0000256" key="2">
    <source>
        <dbReference type="ARBA" id="ARBA00022833"/>
    </source>
</evidence>
<feature type="region of interest" description="Disordered" evidence="4">
    <location>
        <begin position="1"/>
        <end position="32"/>
    </location>
</feature>
<gene>
    <name evidence="8" type="primary">MLPH</name>
</gene>
<dbReference type="Proteomes" id="UP001652624">
    <property type="component" value="Unplaced"/>
</dbReference>
<dbReference type="GeneID" id="103126748"/>
<proteinExistence type="predicted"/>
<feature type="region of interest" description="Disordered" evidence="4">
    <location>
        <begin position="366"/>
        <end position="408"/>
    </location>
</feature>
<dbReference type="RefSeq" id="XP_060040683.1">
    <property type="nucleotide sequence ID" value="XM_060184700.1"/>
</dbReference>
<dbReference type="InterPro" id="IPR041282">
    <property type="entry name" value="FYVE_2"/>
</dbReference>
<feature type="non-terminal residue" evidence="8">
    <location>
        <position position="1"/>
    </location>
</feature>
<evidence type="ECO:0000259" key="6">
    <source>
        <dbReference type="Pfam" id="PF04698"/>
    </source>
</evidence>
<dbReference type="PANTHER" id="PTHR14555">
    <property type="entry name" value="MYELIN-ASSOCIATED OLIGODENDROCYTIC BASIC PROTEIN MOBP -RELATED"/>
    <property type="match status" value="1"/>
</dbReference>
<evidence type="ECO:0000313" key="8">
    <source>
        <dbReference type="RefSeq" id="XP_060040683.1"/>
    </source>
</evidence>